<evidence type="ECO:0000259" key="5">
    <source>
        <dbReference type="PROSITE" id="PS51635"/>
    </source>
</evidence>
<protein>
    <recommendedName>
        <fullName evidence="5">PNPLA domain-containing protein</fullName>
    </recommendedName>
</protein>
<dbReference type="Proteomes" id="UP001642482">
    <property type="component" value="Unassembled WGS sequence"/>
</dbReference>
<gene>
    <name evidence="6" type="ORF">SEUCBS140593_010533</name>
</gene>
<dbReference type="InterPro" id="IPR002182">
    <property type="entry name" value="NB-ARC"/>
</dbReference>
<keyword evidence="7" id="KW-1185">Reference proteome</keyword>
<feature type="short sequence motif" description="GXGXXG" evidence="4">
    <location>
        <begin position="13"/>
        <end position="18"/>
    </location>
</feature>
<evidence type="ECO:0000313" key="7">
    <source>
        <dbReference type="Proteomes" id="UP001642482"/>
    </source>
</evidence>
<feature type="active site" description="Nucleophile" evidence="4">
    <location>
        <position position="55"/>
    </location>
</feature>
<evidence type="ECO:0000256" key="3">
    <source>
        <dbReference type="ARBA" id="ARBA00023098"/>
    </source>
</evidence>
<keyword evidence="2 4" id="KW-0442">Lipid degradation</keyword>
<dbReference type="CDD" id="cd07216">
    <property type="entry name" value="Pat17_PNPLA8_PNPLA9_like3"/>
    <property type="match status" value="1"/>
</dbReference>
<feature type="short sequence motif" description="GXSXG" evidence="4">
    <location>
        <begin position="53"/>
        <end position="57"/>
    </location>
</feature>
<dbReference type="InterPro" id="IPR027417">
    <property type="entry name" value="P-loop_NTPase"/>
</dbReference>
<dbReference type="PANTHER" id="PTHR24185:SF1">
    <property type="entry name" value="CALCIUM-INDEPENDENT PHOSPHOLIPASE A2-GAMMA"/>
    <property type="match status" value="1"/>
</dbReference>
<name>A0ABP0D377_9PEZI</name>
<dbReference type="Pfam" id="PF01734">
    <property type="entry name" value="Patatin"/>
    <property type="match status" value="1"/>
</dbReference>
<dbReference type="SUPFAM" id="SSF52151">
    <property type="entry name" value="FabD/lysophospholipase-like"/>
    <property type="match status" value="1"/>
</dbReference>
<evidence type="ECO:0000256" key="4">
    <source>
        <dbReference type="PROSITE-ProRule" id="PRU01161"/>
    </source>
</evidence>
<evidence type="ECO:0000256" key="1">
    <source>
        <dbReference type="ARBA" id="ARBA00022801"/>
    </source>
</evidence>
<dbReference type="EMBL" id="CAWUHD010000229">
    <property type="protein sequence ID" value="CAK7238307.1"/>
    <property type="molecule type" value="Genomic_DNA"/>
</dbReference>
<feature type="active site" description="Proton acceptor" evidence="4">
    <location>
        <position position="197"/>
    </location>
</feature>
<dbReference type="InterPro" id="IPR016035">
    <property type="entry name" value="Acyl_Trfase/lysoPLipase"/>
</dbReference>
<keyword evidence="1 4" id="KW-0378">Hydrolase</keyword>
<sequence length="480" mass="53503">MAGKPLCLLALDGGGIRGLSELLILEQIMSRIKYDLKMTDDPLPADFFDLIGGTSTGGLIALLLGRVRLSVPQARREYVRIAQDVFSIERFKTKSKFDCKKLEKAVKQLLQDKLGHGRDEERMLDPVESACKVFVCAVPQQDVRTRAGPRLFRTYDVREYATFNCTIWEASRATSAAPAYFDPISIGDPGEEETFVDGGLGYNNPIEQVLEEACRIFPKRKVACIVSIGTGLARVIRFPSSPKTSPFKLVDALTKMATESDTTAERVQVRFRETQDTYFRFSVDRGLDNIDLAEWKNLPDVRTYTTGSISKKRVWSVPFEKNPSFTGRESELKELRAALFTKEQTAKVGITGLGGIGKTQLALAMAYEIRDEYEDCCVLWLPSTSRDSIEKAYLNAAQKLGIPGAEDDKADVKALVRDYLSKERAGRWLLVFDNADDISIWIDESAGESGRLKDYLPTSPGRGSIIFTTRDKKAAAKLID</sequence>
<dbReference type="PROSITE" id="PS51635">
    <property type="entry name" value="PNPLA"/>
    <property type="match status" value="1"/>
</dbReference>
<keyword evidence="3 4" id="KW-0443">Lipid metabolism</keyword>
<evidence type="ECO:0000313" key="6">
    <source>
        <dbReference type="EMBL" id="CAK7238307.1"/>
    </source>
</evidence>
<evidence type="ECO:0000256" key="2">
    <source>
        <dbReference type="ARBA" id="ARBA00022963"/>
    </source>
</evidence>
<dbReference type="Gene3D" id="3.40.1090.10">
    <property type="entry name" value="Cytosolic phospholipase A2 catalytic domain"/>
    <property type="match status" value="1"/>
</dbReference>
<feature type="short sequence motif" description="DGA/G" evidence="4">
    <location>
        <begin position="197"/>
        <end position="199"/>
    </location>
</feature>
<feature type="domain" description="PNPLA" evidence="5">
    <location>
        <begin position="9"/>
        <end position="210"/>
    </location>
</feature>
<dbReference type="InterPro" id="IPR002641">
    <property type="entry name" value="PNPLA_dom"/>
</dbReference>
<reference evidence="6 7" key="1">
    <citation type="submission" date="2024-01" db="EMBL/GenBank/DDBJ databases">
        <authorList>
            <person name="Allen C."/>
            <person name="Tagirdzhanova G."/>
        </authorList>
    </citation>
    <scope>NUCLEOTIDE SEQUENCE [LARGE SCALE GENOMIC DNA]</scope>
</reference>
<dbReference type="SUPFAM" id="SSF52540">
    <property type="entry name" value="P-loop containing nucleoside triphosphate hydrolases"/>
    <property type="match status" value="1"/>
</dbReference>
<dbReference type="Pfam" id="PF00931">
    <property type="entry name" value="NB-ARC"/>
    <property type="match status" value="1"/>
</dbReference>
<comment type="caution">
    <text evidence="6">The sequence shown here is derived from an EMBL/GenBank/DDBJ whole genome shotgun (WGS) entry which is preliminary data.</text>
</comment>
<dbReference type="PANTHER" id="PTHR24185">
    <property type="entry name" value="CALCIUM-INDEPENDENT PHOSPHOLIPASE A2-GAMMA"/>
    <property type="match status" value="1"/>
</dbReference>
<accession>A0ABP0D377</accession>
<organism evidence="6 7">
    <name type="scientific">Sporothrix eucalyptigena</name>
    <dbReference type="NCBI Taxonomy" id="1812306"/>
    <lineage>
        <taxon>Eukaryota</taxon>
        <taxon>Fungi</taxon>
        <taxon>Dikarya</taxon>
        <taxon>Ascomycota</taxon>
        <taxon>Pezizomycotina</taxon>
        <taxon>Sordariomycetes</taxon>
        <taxon>Sordariomycetidae</taxon>
        <taxon>Ophiostomatales</taxon>
        <taxon>Ophiostomataceae</taxon>
        <taxon>Sporothrix</taxon>
    </lineage>
</organism>
<proteinExistence type="predicted"/>